<name>A0A9P9AH10_9HYPO</name>
<comment type="caution">
    <text evidence="2">The sequence shown here is derived from an EMBL/GenBank/DDBJ whole genome shotgun (WGS) entry which is preliminary data.</text>
</comment>
<dbReference type="OrthoDB" id="5153349at2759"/>
<feature type="region of interest" description="Disordered" evidence="1">
    <location>
        <begin position="1"/>
        <end position="22"/>
    </location>
</feature>
<dbReference type="Proteomes" id="UP000777438">
    <property type="component" value="Unassembled WGS sequence"/>
</dbReference>
<feature type="region of interest" description="Disordered" evidence="1">
    <location>
        <begin position="354"/>
        <end position="447"/>
    </location>
</feature>
<organism evidence="2 3">
    <name type="scientific">Thelonectria olida</name>
    <dbReference type="NCBI Taxonomy" id="1576542"/>
    <lineage>
        <taxon>Eukaryota</taxon>
        <taxon>Fungi</taxon>
        <taxon>Dikarya</taxon>
        <taxon>Ascomycota</taxon>
        <taxon>Pezizomycotina</taxon>
        <taxon>Sordariomycetes</taxon>
        <taxon>Hypocreomycetidae</taxon>
        <taxon>Hypocreales</taxon>
        <taxon>Nectriaceae</taxon>
        <taxon>Thelonectria</taxon>
    </lineage>
</organism>
<keyword evidence="3" id="KW-1185">Reference proteome</keyword>
<accession>A0A9P9AH10</accession>
<protein>
    <submittedName>
        <fullName evidence="2">Uncharacterized protein</fullName>
    </submittedName>
</protein>
<gene>
    <name evidence="2" type="ORF">B0T10DRAFT_533801</name>
</gene>
<evidence type="ECO:0000313" key="3">
    <source>
        <dbReference type="Proteomes" id="UP000777438"/>
    </source>
</evidence>
<feature type="compositionally biased region" description="Low complexity" evidence="1">
    <location>
        <begin position="383"/>
        <end position="400"/>
    </location>
</feature>
<feature type="compositionally biased region" description="Basic residues" evidence="1">
    <location>
        <begin position="431"/>
        <end position="440"/>
    </location>
</feature>
<feature type="compositionally biased region" description="Low complexity" evidence="1">
    <location>
        <begin position="354"/>
        <end position="367"/>
    </location>
</feature>
<dbReference type="AlphaFoldDB" id="A0A9P9AH10"/>
<evidence type="ECO:0000313" key="2">
    <source>
        <dbReference type="EMBL" id="KAH6869548.1"/>
    </source>
</evidence>
<reference evidence="2 3" key="1">
    <citation type="journal article" date="2021" name="Nat. Commun.">
        <title>Genetic determinants of endophytism in the Arabidopsis root mycobiome.</title>
        <authorList>
            <person name="Mesny F."/>
            <person name="Miyauchi S."/>
            <person name="Thiergart T."/>
            <person name="Pickel B."/>
            <person name="Atanasova L."/>
            <person name="Karlsson M."/>
            <person name="Huettel B."/>
            <person name="Barry K.W."/>
            <person name="Haridas S."/>
            <person name="Chen C."/>
            <person name="Bauer D."/>
            <person name="Andreopoulos W."/>
            <person name="Pangilinan J."/>
            <person name="LaButti K."/>
            <person name="Riley R."/>
            <person name="Lipzen A."/>
            <person name="Clum A."/>
            <person name="Drula E."/>
            <person name="Henrissat B."/>
            <person name="Kohler A."/>
            <person name="Grigoriev I.V."/>
            <person name="Martin F.M."/>
            <person name="Hacquard S."/>
        </authorList>
    </citation>
    <scope>NUCLEOTIDE SEQUENCE [LARGE SCALE GENOMIC DNA]</scope>
    <source>
        <strain evidence="2 3">MPI-CAGE-CH-0241</strain>
    </source>
</reference>
<feature type="compositionally biased region" description="Polar residues" evidence="1">
    <location>
        <begin position="1"/>
        <end position="11"/>
    </location>
</feature>
<sequence length="447" mass="48894">MSTSTISNDKSPQTRKPLDSQWSAGGDMSIMFFVQPGRPLKFSSPDQHRVRGLNAETIARVLLPTPSWLATPDYSPLRTDPADHLPSIFFSLNLSLYNQQLVPEDWSDQWFYMTGRVHPFALTWELEHQVGFEEDSADDDVVVYTIPVLIVRDQGYQPLSATDPFPLVPPTVSFIGPVVGSGNTLLHRESVPALDDTQLKCCGFVQLTTFLAPGNSDKTPYRGFHPFQIFIIFPIHANPWASLCKKMTERRDTQFQSNVLLTCIGKVAGLLDHRLMVQPPALRQDYVFIVVPDSWTFLDKGVPGPAPPTSSPGTEASAFCSSSPSHAPLEAFKAKFTSRRPAATLPAATPTQALALGGSTSSSQTSSVNHTPPAKRPRQTSASPIVIPSTATPSTSSSSSQETVDEPETARLMHASVLDTITASVSEPSNRRSRSRHPPKNKYLDIS</sequence>
<dbReference type="EMBL" id="JAGPYM010000069">
    <property type="protein sequence ID" value="KAH6869548.1"/>
    <property type="molecule type" value="Genomic_DNA"/>
</dbReference>
<feature type="region of interest" description="Disordered" evidence="1">
    <location>
        <begin position="302"/>
        <end position="322"/>
    </location>
</feature>
<evidence type="ECO:0000256" key="1">
    <source>
        <dbReference type="SAM" id="MobiDB-lite"/>
    </source>
</evidence>
<proteinExistence type="predicted"/>